<reference evidence="1 2" key="1">
    <citation type="submission" date="2018-07" db="EMBL/GenBank/DDBJ databases">
        <title>Dyadobacter roseus sp. nov., isolated from rose rhizosphere soil.</title>
        <authorList>
            <person name="Chen L."/>
        </authorList>
    </citation>
    <scope>NUCLEOTIDE SEQUENCE [LARGE SCALE GENOMIC DNA]</scope>
    <source>
        <strain evidence="1 2">RS19</strain>
    </source>
</reference>
<keyword evidence="2" id="KW-1185">Reference proteome</keyword>
<name>A0A3D8YI06_9BACT</name>
<dbReference type="OrthoDB" id="934157at2"/>
<organism evidence="1 2">
    <name type="scientific">Dyadobacter luteus</name>
    <dbReference type="NCBI Taxonomy" id="2259619"/>
    <lineage>
        <taxon>Bacteria</taxon>
        <taxon>Pseudomonadati</taxon>
        <taxon>Bacteroidota</taxon>
        <taxon>Cytophagia</taxon>
        <taxon>Cytophagales</taxon>
        <taxon>Spirosomataceae</taxon>
        <taxon>Dyadobacter</taxon>
    </lineage>
</organism>
<evidence type="ECO:0000313" key="2">
    <source>
        <dbReference type="Proteomes" id="UP000256373"/>
    </source>
</evidence>
<comment type="caution">
    <text evidence="1">The sequence shown here is derived from an EMBL/GenBank/DDBJ whole genome shotgun (WGS) entry which is preliminary data.</text>
</comment>
<gene>
    <name evidence="1" type="ORF">DSL64_01035</name>
</gene>
<accession>A0A3D8YI06</accession>
<evidence type="ECO:0000313" key="1">
    <source>
        <dbReference type="EMBL" id="REA64170.1"/>
    </source>
</evidence>
<proteinExistence type="predicted"/>
<dbReference type="Proteomes" id="UP000256373">
    <property type="component" value="Unassembled WGS sequence"/>
</dbReference>
<dbReference type="AlphaFoldDB" id="A0A3D8YI06"/>
<sequence length="257" mass="29551">MDKNLQIPGLYTLRYQTAPVVPAPFSNFYSLDIHLISRDEVEVDFSITYTDREDMSEDEIIDEGFTKNDDFKWKGSIPALWIKEFDSIFSSSKIIRQREEEEYEDFIEIELEENGKRVTVYPVDKDRWNYFLQEFMQAIFEKAGREKAFELNYLSIDGADKTSIDLIASFASKEFSLVKNGEAAKPLKWSQLEKVMDTVYKAEFLEDNAAESKPTKNGTYISAGDGLWFQLGVAVVEPTSKSKELQKIEAIFKSLAS</sequence>
<dbReference type="EMBL" id="QNUL01000001">
    <property type="protein sequence ID" value="REA64170.1"/>
    <property type="molecule type" value="Genomic_DNA"/>
</dbReference>
<dbReference type="RefSeq" id="WP_115828778.1">
    <property type="nucleotide sequence ID" value="NZ_QNUL01000001.1"/>
</dbReference>
<protein>
    <submittedName>
        <fullName evidence="1">Uncharacterized protein</fullName>
    </submittedName>
</protein>